<evidence type="ECO:0000256" key="5">
    <source>
        <dbReference type="ARBA" id="ARBA00022723"/>
    </source>
</evidence>
<evidence type="ECO:0000256" key="8">
    <source>
        <dbReference type="ARBA" id="ARBA00022842"/>
    </source>
</evidence>
<dbReference type="SUPFAM" id="SSF52440">
    <property type="entry name" value="PreATP-grasp domain"/>
    <property type="match status" value="1"/>
</dbReference>
<dbReference type="InterPro" id="IPR011053">
    <property type="entry name" value="Single_hybrid_motif"/>
</dbReference>
<keyword evidence="5" id="KW-0479">Metal-binding</keyword>
<dbReference type="InterPro" id="IPR000089">
    <property type="entry name" value="Biotin_lipoyl"/>
</dbReference>
<dbReference type="PROSITE" id="PS00188">
    <property type="entry name" value="BIOTIN"/>
    <property type="match status" value="1"/>
</dbReference>
<dbReference type="SMART" id="SM00878">
    <property type="entry name" value="Biotin_carb_C"/>
    <property type="match status" value="1"/>
</dbReference>
<keyword evidence="6 14" id="KW-0547">Nucleotide-binding</keyword>
<dbReference type="Proteomes" id="UP001335183">
    <property type="component" value="Chromosome"/>
</dbReference>
<comment type="cofactor">
    <cofactor evidence="1">
        <name>biotin</name>
        <dbReference type="ChEBI" id="CHEBI:57586"/>
    </cofactor>
</comment>
<keyword evidence="11" id="KW-0464">Manganese</keyword>
<feature type="domain" description="ATP-grasp" evidence="16">
    <location>
        <begin position="120"/>
        <end position="321"/>
    </location>
</feature>
<dbReference type="InterPro" id="IPR041265">
    <property type="entry name" value="PCC_BT"/>
</dbReference>
<reference evidence="18 19" key="1">
    <citation type="submission" date="2024-02" db="EMBL/GenBank/DDBJ databases">
        <title>The whole genome sequence of five bacterial samples isolated from Abu Dhabi Sabkha-shore region.</title>
        <authorList>
            <person name="Sudalaimuthuasari N."/>
            <person name="Sarfraz B."/>
            <person name="Tuyisabe J.D."/>
            <person name="Mugisha Ntwali L.D.M."/>
            <person name="Ali A.I.A.A."/>
            <person name="Almansoori S.Z.A."/>
            <person name="Alajami H.S.A."/>
            <person name="Almeqbaali A.A.S."/>
            <person name="Kundu B."/>
            <person name="Saeed E.E."/>
            <person name="Sukumarinath V."/>
            <person name="Mishra A.K."/>
            <person name="Hazzouri K.M."/>
            <person name="Almaskari R."/>
            <person name="Sharma A.K."/>
            <person name="Amiri K.M.A."/>
        </authorList>
    </citation>
    <scope>NUCLEOTIDE SEQUENCE [LARGE SCALE GENOMIC DNA]</scope>
    <source>
        <strain evidence="19">kcgeb_sd</strain>
    </source>
</reference>
<evidence type="ECO:0000256" key="11">
    <source>
        <dbReference type="ARBA" id="ARBA00023211"/>
    </source>
</evidence>
<evidence type="ECO:0000259" key="17">
    <source>
        <dbReference type="PROSITE" id="PS50979"/>
    </source>
</evidence>
<sequence>MFKKILIANRGEIACRVIKTARRMGIATVAVYSDADARAPFVRMADEAVHIGPAAASESYLQAEKIIAAARQTGAEAVHPGYGFLSERASFVEALDKEGIVFIGPPANAIAAMGDKIQSKKIAREAGVNVVPGFVGEIRDTDHAVEISNEIGYPVMMKASAGGGGKGMRLAYSEKDVREGFEATKREGLNSFGDDRVFIEKFIEDPRHIEIQILGDKHGNIIYLNERECSIQRRHQKVVEEAPSPFVTPKMRKAMGEQCVALSKAVGYYSAGTVELIVSGADTTGESFYFLEMNTRLQVEHPVTEAITGVDLVEQMIRVAAGEKLTMAQEDVKIDGWAIENRVYAEDPYRGFLPSTGRLVHYRPPVEPWADDGAENGRRGVDGVRVDDGVFEGGEVSMFYDPMIAKLITWGETRDDAADLQVAALDAFRIEGLGHNVDFLSAIMQHPRFRSGELTTGFIAEEYPEGFAGAPASDELKRVLAAVGGVIATADADRARRIDQQLDREFYAPGDWTVRIGEREENANTYEVRLAEDAITVDGEPVALEMEYTPGETMVEVVHGGTDGDTGTALTLQLKPTRTGYAITTRGATHSLRILQSRIAHLAEHMIEKEPPDLSKMLICPMPGLLVKLHVSEGEEVQPGQPLATVEAMKMENILRAEKAGTIGKINAAQGDSLAVDEVILELE</sequence>
<dbReference type="EMBL" id="CP144918">
    <property type="protein sequence ID" value="WWA47156.1"/>
    <property type="molecule type" value="Genomic_DNA"/>
</dbReference>
<evidence type="ECO:0000256" key="6">
    <source>
        <dbReference type="ARBA" id="ARBA00022741"/>
    </source>
</evidence>
<dbReference type="RefSeq" id="WP_338446047.1">
    <property type="nucleotide sequence ID" value="NZ_CP144918.1"/>
</dbReference>
<keyword evidence="8" id="KW-0460">Magnesium</keyword>
<gene>
    <name evidence="18" type="ORF">V5F89_12950</name>
</gene>
<evidence type="ECO:0000256" key="9">
    <source>
        <dbReference type="ARBA" id="ARBA00022963"/>
    </source>
</evidence>
<dbReference type="SUPFAM" id="SSF51230">
    <property type="entry name" value="Single hybrid motif"/>
    <property type="match status" value="1"/>
</dbReference>
<evidence type="ECO:0000256" key="3">
    <source>
        <dbReference type="ARBA" id="ARBA00013050"/>
    </source>
</evidence>
<evidence type="ECO:0000256" key="7">
    <source>
        <dbReference type="ARBA" id="ARBA00022840"/>
    </source>
</evidence>
<keyword evidence="9" id="KW-0442">Lipid degradation</keyword>
<dbReference type="CDD" id="cd06850">
    <property type="entry name" value="biotinyl_domain"/>
    <property type="match status" value="1"/>
</dbReference>
<dbReference type="EC" id="6.4.1.3" evidence="3"/>
<dbReference type="Gene3D" id="3.30.470.20">
    <property type="entry name" value="ATP-grasp fold, B domain"/>
    <property type="match status" value="1"/>
</dbReference>
<evidence type="ECO:0000313" key="19">
    <source>
        <dbReference type="Proteomes" id="UP001335183"/>
    </source>
</evidence>
<dbReference type="InterPro" id="IPR001882">
    <property type="entry name" value="Biotin_BS"/>
</dbReference>
<dbReference type="InterPro" id="IPR005481">
    <property type="entry name" value="BC-like_N"/>
</dbReference>
<dbReference type="SUPFAM" id="SSF51246">
    <property type="entry name" value="Rudiment single hybrid motif"/>
    <property type="match status" value="1"/>
</dbReference>
<keyword evidence="19" id="KW-1185">Reference proteome</keyword>
<evidence type="ECO:0000259" key="16">
    <source>
        <dbReference type="PROSITE" id="PS50975"/>
    </source>
</evidence>
<dbReference type="InterPro" id="IPR011761">
    <property type="entry name" value="ATP-grasp"/>
</dbReference>
<dbReference type="PROSITE" id="PS00867">
    <property type="entry name" value="CPSASE_2"/>
    <property type="match status" value="1"/>
</dbReference>
<dbReference type="PROSITE" id="PS50975">
    <property type="entry name" value="ATP_GRASP"/>
    <property type="match status" value="1"/>
</dbReference>
<evidence type="ECO:0000256" key="2">
    <source>
        <dbReference type="ARBA" id="ARBA00005060"/>
    </source>
</evidence>
<dbReference type="InterPro" id="IPR016185">
    <property type="entry name" value="PreATP-grasp_dom_sf"/>
</dbReference>
<evidence type="ECO:0000259" key="15">
    <source>
        <dbReference type="PROSITE" id="PS50968"/>
    </source>
</evidence>
<dbReference type="InterPro" id="IPR011764">
    <property type="entry name" value="Biotin_carboxylation_dom"/>
</dbReference>
<dbReference type="Pfam" id="PF02785">
    <property type="entry name" value="Biotin_carb_C"/>
    <property type="match status" value="1"/>
</dbReference>
<keyword evidence="4" id="KW-0436">Ligase</keyword>
<dbReference type="PANTHER" id="PTHR18866:SF33">
    <property type="entry name" value="METHYLCROTONOYL-COA CARBOXYLASE SUBUNIT ALPHA, MITOCHONDRIAL-RELATED"/>
    <property type="match status" value="1"/>
</dbReference>
<dbReference type="InterPro" id="IPR005482">
    <property type="entry name" value="Biotin_COase_C"/>
</dbReference>
<dbReference type="InterPro" id="IPR050856">
    <property type="entry name" value="Biotin_carboxylase_complex"/>
</dbReference>
<proteinExistence type="predicted"/>
<organism evidence="18 19">
    <name type="scientific">Pelagerythrobacter marensis</name>
    <dbReference type="NCBI Taxonomy" id="543877"/>
    <lineage>
        <taxon>Bacteria</taxon>
        <taxon>Pseudomonadati</taxon>
        <taxon>Pseudomonadota</taxon>
        <taxon>Alphaproteobacteria</taxon>
        <taxon>Sphingomonadales</taxon>
        <taxon>Erythrobacteraceae</taxon>
        <taxon>Pelagerythrobacter</taxon>
    </lineage>
</organism>
<comment type="catalytic activity">
    <reaction evidence="13">
        <text>propanoyl-CoA + hydrogencarbonate + ATP = (S)-methylmalonyl-CoA + ADP + phosphate + H(+)</text>
        <dbReference type="Rhea" id="RHEA:23720"/>
        <dbReference type="ChEBI" id="CHEBI:15378"/>
        <dbReference type="ChEBI" id="CHEBI:17544"/>
        <dbReference type="ChEBI" id="CHEBI:30616"/>
        <dbReference type="ChEBI" id="CHEBI:43474"/>
        <dbReference type="ChEBI" id="CHEBI:57327"/>
        <dbReference type="ChEBI" id="CHEBI:57392"/>
        <dbReference type="ChEBI" id="CHEBI:456216"/>
        <dbReference type="EC" id="6.4.1.3"/>
    </reaction>
    <physiologicalReaction direction="left-to-right" evidence="13">
        <dbReference type="Rhea" id="RHEA:23721"/>
    </physiologicalReaction>
</comment>
<evidence type="ECO:0000256" key="14">
    <source>
        <dbReference type="PROSITE-ProRule" id="PRU00409"/>
    </source>
</evidence>
<dbReference type="PROSITE" id="PS50968">
    <property type="entry name" value="BIOTINYL_LIPOYL"/>
    <property type="match status" value="1"/>
</dbReference>
<dbReference type="InterPro" id="IPR011054">
    <property type="entry name" value="Rudment_hybrid_motif"/>
</dbReference>
<evidence type="ECO:0000256" key="1">
    <source>
        <dbReference type="ARBA" id="ARBA00001953"/>
    </source>
</evidence>
<dbReference type="PANTHER" id="PTHR18866">
    <property type="entry name" value="CARBOXYLASE:PYRUVATE/ACETYL-COA/PROPIONYL-COA CARBOXYLASE"/>
    <property type="match status" value="1"/>
</dbReference>
<protein>
    <recommendedName>
        <fullName evidence="3">propionyl-CoA carboxylase</fullName>
        <ecNumber evidence="3">6.4.1.3</ecNumber>
    </recommendedName>
</protein>
<dbReference type="Gene3D" id="2.40.50.100">
    <property type="match status" value="1"/>
</dbReference>
<dbReference type="InterPro" id="IPR005479">
    <property type="entry name" value="CPAse_ATP-bd"/>
</dbReference>
<dbReference type="Pfam" id="PF02786">
    <property type="entry name" value="CPSase_L_D2"/>
    <property type="match status" value="1"/>
</dbReference>
<name>A0ABZ2D2L6_9SPHN</name>
<accession>A0ABZ2D2L6</accession>
<evidence type="ECO:0000256" key="13">
    <source>
        <dbReference type="ARBA" id="ARBA00049495"/>
    </source>
</evidence>
<dbReference type="PROSITE" id="PS50979">
    <property type="entry name" value="BC"/>
    <property type="match status" value="1"/>
</dbReference>
<dbReference type="Pfam" id="PF00289">
    <property type="entry name" value="Biotin_carb_N"/>
    <property type="match status" value="1"/>
</dbReference>
<dbReference type="PROSITE" id="PS00866">
    <property type="entry name" value="CPSASE_1"/>
    <property type="match status" value="1"/>
</dbReference>
<comment type="pathway">
    <text evidence="2">Metabolic intermediate metabolism; propanoyl-CoA degradation; succinyl-CoA from propanoyl-CoA: step 1/3.</text>
</comment>
<keyword evidence="12" id="KW-0092">Biotin</keyword>
<evidence type="ECO:0000256" key="4">
    <source>
        <dbReference type="ARBA" id="ARBA00022598"/>
    </source>
</evidence>
<feature type="domain" description="Biotin carboxylation" evidence="17">
    <location>
        <begin position="1"/>
        <end position="464"/>
    </location>
</feature>
<dbReference type="Pfam" id="PF00364">
    <property type="entry name" value="Biotin_lipoyl"/>
    <property type="match status" value="1"/>
</dbReference>
<dbReference type="Pfam" id="PF18140">
    <property type="entry name" value="PCC_BT"/>
    <property type="match status" value="1"/>
</dbReference>
<dbReference type="Gene3D" id="3.30.700.30">
    <property type="match status" value="1"/>
</dbReference>
<keyword evidence="10" id="KW-0443">Lipid metabolism</keyword>
<evidence type="ECO:0000313" key="18">
    <source>
        <dbReference type="EMBL" id="WWA47156.1"/>
    </source>
</evidence>
<keyword evidence="7 14" id="KW-0067">ATP-binding</keyword>
<evidence type="ECO:0000256" key="12">
    <source>
        <dbReference type="ARBA" id="ARBA00023267"/>
    </source>
</evidence>
<dbReference type="SUPFAM" id="SSF56059">
    <property type="entry name" value="Glutathione synthetase ATP-binding domain-like"/>
    <property type="match status" value="1"/>
</dbReference>
<feature type="domain" description="Lipoyl-binding" evidence="15">
    <location>
        <begin position="609"/>
        <end position="684"/>
    </location>
</feature>
<evidence type="ECO:0000256" key="10">
    <source>
        <dbReference type="ARBA" id="ARBA00023098"/>
    </source>
</evidence>